<protein>
    <submittedName>
        <fullName evidence="1">AAA family ATPase</fullName>
    </submittedName>
</protein>
<reference evidence="1" key="1">
    <citation type="submission" date="2022-01" db="EMBL/GenBank/DDBJ databases">
        <title>PSI-footprinting approach for the identification of protein synthesis inhibitor producers.</title>
        <authorList>
            <person name="Handel F."/>
            <person name="Kulik A."/>
            <person name="Wex K.W."/>
            <person name="Berscheid A."/>
            <person name="Saur J.S."/>
            <person name="Winkler A."/>
            <person name="Wibberg D."/>
            <person name="Kalinowski J."/>
            <person name="Broetz-Oesterhelt H."/>
            <person name="Mast Y."/>
        </authorList>
    </citation>
    <scope>NUCLEOTIDE SEQUENCE</scope>
    <source>
        <strain evidence="1">KNN 49.3e</strain>
    </source>
</reference>
<dbReference type="Gene3D" id="3.40.50.300">
    <property type="entry name" value="P-loop containing nucleotide triphosphate hydrolases"/>
    <property type="match status" value="1"/>
</dbReference>
<dbReference type="Pfam" id="PF13671">
    <property type="entry name" value="AAA_33"/>
    <property type="match status" value="1"/>
</dbReference>
<dbReference type="RefSeq" id="WP_167481491.1">
    <property type="nucleotide sequence ID" value="NZ_CP091196.1"/>
</dbReference>
<dbReference type="EMBL" id="CP091196">
    <property type="protein sequence ID" value="UQS24978.1"/>
    <property type="molecule type" value="Genomic_DNA"/>
</dbReference>
<evidence type="ECO:0000313" key="2">
    <source>
        <dbReference type="Proteomes" id="UP000830158"/>
    </source>
</evidence>
<gene>
    <name evidence="1" type="ORF">L1857_20245</name>
</gene>
<dbReference type="Proteomes" id="UP000830158">
    <property type="component" value="Chromosome"/>
</dbReference>
<proteinExistence type="predicted"/>
<keyword evidence="2" id="KW-1185">Reference proteome</keyword>
<organism evidence="1 2">
    <name type="scientific">Amycolatopsis thermalba</name>
    <dbReference type="NCBI Taxonomy" id="944492"/>
    <lineage>
        <taxon>Bacteria</taxon>
        <taxon>Bacillati</taxon>
        <taxon>Actinomycetota</taxon>
        <taxon>Actinomycetes</taxon>
        <taxon>Pseudonocardiales</taxon>
        <taxon>Pseudonocardiaceae</taxon>
        <taxon>Amycolatopsis</taxon>
    </lineage>
</organism>
<sequence>MSLPSEPAIVLLTGIQAAGKSTVAQMLAERLPRSVHVRGDGFRRMIVNGRADMSPDPSAEAAVRQLRLRHRLTAATCDAYFDAGFTVVAQDVVLGEHLGEMVELIRRRPLLVVVLAPRPEAIAAREEGRGKTAYDDWAITQLDAVLRRDTPRLGLWLDSSDQSPAGAGEEILARAWTEARVSSAAGSPTGR</sequence>
<dbReference type="InterPro" id="IPR027417">
    <property type="entry name" value="P-loop_NTPase"/>
</dbReference>
<name>A0ABY4NY48_9PSEU</name>
<accession>A0ABY4NY48</accession>
<evidence type="ECO:0000313" key="1">
    <source>
        <dbReference type="EMBL" id="UQS24978.1"/>
    </source>
</evidence>
<dbReference type="SUPFAM" id="SSF52540">
    <property type="entry name" value="P-loop containing nucleoside triphosphate hydrolases"/>
    <property type="match status" value="1"/>
</dbReference>